<evidence type="ECO:0000313" key="2">
    <source>
        <dbReference type="Proteomes" id="UP000239239"/>
    </source>
</evidence>
<comment type="caution">
    <text evidence="1">The sequence shown here is derived from an EMBL/GenBank/DDBJ whole genome shotgun (WGS) entry which is preliminary data.</text>
</comment>
<reference evidence="1 2" key="1">
    <citation type="submission" date="2018-02" db="EMBL/GenBank/DDBJ databases">
        <title>Draft genome sequences of four Legionella pneumophila clinical strains isolated in Ontario.</title>
        <authorList>
            <person name="Fortuna A."/>
            <person name="Ramnarine R."/>
            <person name="Li A."/>
            <person name="Frantz C."/>
            <person name="Mallo G."/>
        </authorList>
    </citation>
    <scope>NUCLEOTIDE SEQUENCE [LARGE SCALE GENOMIC DNA]</scope>
    <source>
        <strain evidence="1 2">LG61</strain>
    </source>
</reference>
<dbReference type="AlphaFoldDB" id="A0A2S6F7S4"/>
<organism evidence="1 2">
    <name type="scientific">Legionella pneumophila</name>
    <dbReference type="NCBI Taxonomy" id="446"/>
    <lineage>
        <taxon>Bacteria</taxon>
        <taxon>Pseudomonadati</taxon>
        <taxon>Pseudomonadota</taxon>
        <taxon>Gammaproteobacteria</taxon>
        <taxon>Legionellales</taxon>
        <taxon>Legionellaceae</taxon>
        <taxon>Legionella</taxon>
    </lineage>
</organism>
<sequence length="659" mass="77396">MRYTNIELLKRIPQHLKGVMEYYPDVLLFQLNQIQYTHLWHELASAKYLYTNGYEIKPTHWLMYAFQTVKGWFGFDNHCQPEKVSYVLNKLSYYGYTKQFLQPDFSSMRNYSMSPEISALVVNSRDNLTTAQLQNKLVNSYFKVEPHLGMNYSYQKLNPNHRFGESWLREGEWELIPQLDPQDDSLIAEVINALDKNGISAKNLFFLQHSKYAKAAAQYYCDKAKNTIVPSFFFRLLWVDPRPRYLALALAYDPEIAKRDTQKFIEYHLGQKEYDNAFNLLSILNDSNLVLKFLLAIPEKERHALIQKDTAIAAIMAKYYIEKKQYLLATQFYTNIEEISPNAAFAIEIQEQNYEKAYDIFKKYKSPDLFSTPERKSLAKIFFSEAETAYVAGKTYRGNKNWEKAKQYYLQSLEQKKAAYHLDPSDEYLEDLYAHKRLYALLLIDADIDLNKAEDSDIASIQKAITLLRECHSNNKEEQEHQKRALATGLMRRVDTLREKIAFNYYSSDFNSIRKHKIQHQQDIAILIKTLEELIALLQGTQDKALRLQLGKAHYLLADVQCFFDINAPDINQHYKMAMKAVPGNPFYVLRVAELFEEEKSKLQKIGITQLKNMGYQVFDFLHWSEERWCKRDDIIHNIKDIHMPPSEPINNSSWNFTF</sequence>
<dbReference type="EMBL" id="PQWY01000002">
    <property type="protein sequence ID" value="PPK33503.1"/>
    <property type="molecule type" value="Genomic_DNA"/>
</dbReference>
<dbReference type="OrthoDB" id="5649492at2"/>
<name>A0A2S6F7S4_LEGPN</name>
<evidence type="ECO:0000313" key="1">
    <source>
        <dbReference type="EMBL" id="PPK33503.1"/>
    </source>
</evidence>
<gene>
    <name evidence="1" type="ORF">C3928_01855</name>
</gene>
<protein>
    <submittedName>
        <fullName evidence="1">Uncharacterized protein</fullName>
    </submittedName>
</protein>
<dbReference type="RefSeq" id="WP_027227929.1">
    <property type="nucleotide sequence ID" value="NZ_CP017601.1"/>
</dbReference>
<dbReference type="Proteomes" id="UP000239239">
    <property type="component" value="Unassembled WGS sequence"/>
</dbReference>
<proteinExistence type="predicted"/>
<accession>A0A2S6F7S4</accession>